<keyword evidence="2" id="KW-0732">Signal</keyword>
<evidence type="ECO:0000313" key="3">
    <source>
        <dbReference type="EMBL" id="TNV74420.1"/>
    </source>
</evidence>
<dbReference type="AlphaFoldDB" id="A0A8J8SXN7"/>
<keyword evidence="1" id="KW-1133">Transmembrane helix</keyword>
<sequence>MLTFGCVLFLDLFALVNGPSGAGDQVLFKVAIVSPLVVILGVVTKFIHRLRQCKCWIQRVILIERIEQNKYLNTRNLEVQSNPIKFKYYYRLQLP</sequence>
<evidence type="ECO:0000313" key="4">
    <source>
        <dbReference type="Proteomes" id="UP000785679"/>
    </source>
</evidence>
<protein>
    <submittedName>
        <fullName evidence="3">Uncharacterized protein</fullName>
    </submittedName>
</protein>
<proteinExistence type="predicted"/>
<evidence type="ECO:0000256" key="1">
    <source>
        <dbReference type="SAM" id="Phobius"/>
    </source>
</evidence>
<name>A0A8J8SXN7_HALGN</name>
<organism evidence="3 4">
    <name type="scientific">Halteria grandinella</name>
    <dbReference type="NCBI Taxonomy" id="5974"/>
    <lineage>
        <taxon>Eukaryota</taxon>
        <taxon>Sar</taxon>
        <taxon>Alveolata</taxon>
        <taxon>Ciliophora</taxon>
        <taxon>Intramacronucleata</taxon>
        <taxon>Spirotrichea</taxon>
        <taxon>Stichotrichia</taxon>
        <taxon>Sporadotrichida</taxon>
        <taxon>Halteriidae</taxon>
        <taxon>Halteria</taxon>
    </lineage>
</organism>
<comment type="caution">
    <text evidence="3">The sequence shown here is derived from an EMBL/GenBank/DDBJ whole genome shotgun (WGS) entry which is preliminary data.</text>
</comment>
<dbReference type="EMBL" id="RRYP01017028">
    <property type="protein sequence ID" value="TNV74420.1"/>
    <property type="molecule type" value="Genomic_DNA"/>
</dbReference>
<keyword evidence="4" id="KW-1185">Reference proteome</keyword>
<gene>
    <name evidence="3" type="ORF">FGO68_gene11084</name>
</gene>
<reference evidence="3" key="1">
    <citation type="submission" date="2019-06" db="EMBL/GenBank/DDBJ databases">
        <authorList>
            <person name="Zheng W."/>
        </authorList>
    </citation>
    <scope>NUCLEOTIDE SEQUENCE</scope>
    <source>
        <strain evidence="3">QDHG01</strain>
    </source>
</reference>
<accession>A0A8J8SXN7</accession>
<keyword evidence="1" id="KW-0812">Transmembrane</keyword>
<keyword evidence="1" id="KW-0472">Membrane</keyword>
<dbReference type="Proteomes" id="UP000785679">
    <property type="component" value="Unassembled WGS sequence"/>
</dbReference>
<feature type="transmembrane region" description="Helical" evidence="1">
    <location>
        <begin position="30"/>
        <end position="47"/>
    </location>
</feature>
<feature type="chain" id="PRO_5035302684" evidence="2">
    <location>
        <begin position="19"/>
        <end position="95"/>
    </location>
</feature>
<feature type="signal peptide" evidence="2">
    <location>
        <begin position="1"/>
        <end position="18"/>
    </location>
</feature>
<evidence type="ECO:0000256" key="2">
    <source>
        <dbReference type="SAM" id="SignalP"/>
    </source>
</evidence>